<dbReference type="GO" id="GO:0006353">
    <property type="term" value="P:DNA-templated transcription termination"/>
    <property type="evidence" value="ECO:0007669"/>
    <property type="project" value="UniProtKB-UniRule"/>
</dbReference>
<dbReference type="GO" id="GO:0031564">
    <property type="term" value="P:transcription antitermination"/>
    <property type="evidence" value="ECO:0007669"/>
    <property type="project" value="UniProtKB-KW"/>
</dbReference>
<dbReference type="Gene3D" id="1.10.940.10">
    <property type="entry name" value="NusB-like"/>
    <property type="match status" value="1"/>
</dbReference>
<organism evidence="9">
    <name type="scientific">Paraconexibacter sp. AEG42_29</name>
    <dbReference type="NCBI Taxonomy" id="2997339"/>
    <lineage>
        <taxon>Bacteria</taxon>
        <taxon>Bacillati</taxon>
        <taxon>Actinomycetota</taxon>
        <taxon>Thermoleophilia</taxon>
        <taxon>Solirubrobacterales</taxon>
        <taxon>Paraconexibacteraceae</taxon>
        <taxon>Paraconexibacter</taxon>
    </lineage>
</organism>
<comment type="function">
    <text evidence="6">Involved in transcription antitermination. Required for transcription of ribosomal RNA (rRNA) genes. Binds specifically to the boxA antiterminator sequence of the ribosomal RNA (rrn) operons.</text>
</comment>
<dbReference type="KEGG" id="parq:DSM112329_03065"/>
<gene>
    <name evidence="6 9" type="primary">nusB</name>
    <name evidence="9" type="ORF">DSM112329_03065</name>
</gene>
<reference evidence="9" key="1">
    <citation type="submission" date="2022-12" db="EMBL/GenBank/DDBJ databases">
        <title>Paraconexibacter alkalitolerans sp. nov. and Baekduia alba sp. nov., isolated from soil and emended description of the genera Paraconexibacter (Chun et al., 2020) and Baekduia (An et al., 2020).</title>
        <authorList>
            <person name="Vieira S."/>
            <person name="Huber K.J."/>
            <person name="Geppert A."/>
            <person name="Wolf J."/>
            <person name="Neumann-Schaal M."/>
            <person name="Muesken M."/>
            <person name="Overmann J."/>
        </authorList>
    </citation>
    <scope>NUCLEOTIDE SEQUENCE</scope>
    <source>
        <strain evidence="9">AEG42_29</strain>
    </source>
</reference>
<accession>A0AAU7AWW6</accession>
<dbReference type="PANTHER" id="PTHR11078:SF3">
    <property type="entry name" value="ANTITERMINATION NUSB DOMAIN-CONTAINING PROTEIN"/>
    <property type="match status" value="1"/>
</dbReference>
<dbReference type="EMBL" id="CP114014">
    <property type="protein sequence ID" value="XAY06201.1"/>
    <property type="molecule type" value="Genomic_DNA"/>
</dbReference>
<evidence type="ECO:0000313" key="9">
    <source>
        <dbReference type="EMBL" id="XAY06201.1"/>
    </source>
</evidence>
<evidence type="ECO:0000259" key="8">
    <source>
        <dbReference type="Pfam" id="PF01029"/>
    </source>
</evidence>
<keyword evidence="2 6" id="KW-0889">Transcription antitermination</keyword>
<dbReference type="SUPFAM" id="SSF48013">
    <property type="entry name" value="NusB-like"/>
    <property type="match status" value="1"/>
</dbReference>
<dbReference type="GO" id="GO:0003723">
    <property type="term" value="F:RNA binding"/>
    <property type="evidence" value="ECO:0007669"/>
    <property type="project" value="UniProtKB-UniRule"/>
</dbReference>
<dbReference type="PANTHER" id="PTHR11078">
    <property type="entry name" value="N UTILIZATION SUBSTANCE PROTEIN B-RELATED"/>
    <property type="match status" value="1"/>
</dbReference>
<dbReference type="HAMAP" id="MF_00073">
    <property type="entry name" value="NusB"/>
    <property type="match status" value="1"/>
</dbReference>
<comment type="similarity">
    <text evidence="1 6">Belongs to the NusB family.</text>
</comment>
<evidence type="ECO:0000256" key="5">
    <source>
        <dbReference type="ARBA" id="ARBA00023163"/>
    </source>
</evidence>
<feature type="compositionally biased region" description="Pro residues" evidence="7">
    <location>
        <begin position="169"/>
        <end position="191"/>
    </location>
</feature>
<evidence type="ECO:0000256" key="7">
    <source>
        <dbReference type="SAM" id="MobiDB-lite"/>
    </source>
</evidence>
<name>A0AAU7AWW6_9ACTN</name>
<dbReference type="InterPro" id="IPR011605">
    <property type="entry name" value="NusB_fam"/>
</dbReference>
<evidence type="ECO:0000256" key="6">
    <source>
        <dbReference type="HAMAP-Rule" id="MF_00073"/>
    </source>
</evidence>
<evidence type="ECO:0000256" key="2">
    <source>
        <dbReference type="ARBA" id="ARBA00022814"/>
    </source>
</evidence>
<proteinExistence type="inferred from homology"/>
<sequence>MPRRTDQRRAAVFALYQHDLTKRELDDLFEPAASTFTRALAYATQDYAEDLDALIEKYAKGWTLDRIAPLEKAIMRVALLEMLHPDAAPGDAAIPAEGAIVEAVETAKEFCGAEAPGFVNGILGAVFRGLGDAAPTANGTATATPPTDTATPPTDTATADTVTDDAAPPATPAPPVTAAPPVKPAPRPRPATPSRGPEAA</sequence>
<dbReference type="InterPro" id="IPR006027">
    <property type="entry name" value="NusB_RsmB_TIM44"/>
</dbReference>
<dbReference type="InterPro" id="IPR035926">
    <property type="entry name" value="NusB-like_sf"/>
</dbReference>
<dbReference type="GO" id="GO:0005829">
    <property type="term" value="C:cytosol"/>
    <property type="evidence" value="ECO:0007669"/>
    <property type="project" value="TreeGrafter"/>
</dbReference>
<evidence type="ECO:0000256" key="3">
    <source>
        <dbReference type="ARBA" id="ARBA00022884"/>
    </source>
</evidence>
<dbReference type="RefSeq" id="WP_354697438.1">
    <property type="nucleotide sequence ID" value="NZ_CP114014.1"/>
</dbReference>
<keyword evidence="4 6" id="KW-0805">Transcription regulation</keyword>
<feature type="region of interest" description="Disordered" evidence="7">
    <location>
        <begin position="137"/>
        <end position="200"/>
    </location>
</feature>
<keyword evidence="5 6" id="KW-0804">Transcription</keyword>
<feature type="domain" description="NusB/RsmB/TIM44" evidence="8">
    <location>
        <begin position="6"/>
        <end position="126"/>
    </location>
</feature>
<dbReference type="AlphaFoldDB" id="A0AAU7AWW6"/>
<dbReference type="Pfam" id="PF01029">
    <property type="entry name" value="NusB"/>
    <property type="match status" value="1"/>
</dbReference>
<evidence type="ECO:0000256" key="4">
    <source>
        <dbReference type="ARBA" id="ARBA00023015"/>
    </source>
</evidence>
<protein>
    <recommendedName>
        <fullName evidence="6">Transcription antitermination protein NusB</fullName>
    </recommendedName>
    <alternativeName>
        <fullName evidence="6">Antitermination factor NusB</fullName>
    </alternativeName>
</protein>
<evidence type="ECO:0000256" key="1">
    <source>
        <dbReference type="ARBA" id="ARBA00005952"/>
    </source>
</evidence>
<feature type="compositionally biased region" description="Low complexity" evidence="7">
    <location>
        <begin position="137"/>
        <end position="168"/>
    </location>
</feature>
<keyword evidence="3 6" id="KW-0694">RNA-binding</keyword>